<protein>
    <submittedName>
        <fullName evidence="1">Ferritin-like domain-containing protein</fullName>
    </submittedName>
</protein>
<dbReference type="RefSeq" id="WP_153759147.1">
    <property type="nucleotide sequence ID" value="NZ_CP045851.1"/>
</dbReference>
<dbReference type="Gene3D" id="1.10.620.20">
    <property type="entry name" value="Ribonucleotide Reductase, subunit A"/>
    <property type="match status" value="1"/>
</dbReference>
<name>A0A5Q2RDS4_9ACTN</name>
<dbReference type="AlphaFoldDB" id="A0A5Q2RDS4"/>
<dbReference type="SUPFAM" id="SSF47240">
    <property type="entry name" value="Ferritin-like"/>
    <property type="match status" value="1"/>
</dbReference>
<dbReference type="KEGG" id="atq:GH723_07920"/>
<dbReference type="EMBL" id="CP045851">
    <property type="protein sequence ID" value="QGG95039.1"/>
    <property type="molecule type" value="Genomic_DNA"/>
</dbReference>
<keyword evidence="2" id="KW-1185">Reference proteome</keyword>
<dbReference type="CDD" id="cd00657">
    <property type="entry name" value="Ferritin_like"/>
    <property type="match status" value="1"/>
</dbReference>
<evidence type="ECO:0000313" key="1">
    <source>
        <dbReference type="EMBL" id="QGG95039.1"/>
    </source>
</evidence>
<reference evidence="1 2" key="1">
    <citation type="submission" date="2019-11" db="EMBL/GenBank/DDBJ databases">
        <authorList>
            <person name="He Y."/>
        </authorList>
    </citation>
    <scope>NUCLEOTIDE SEQUENCE [LARGE SCALE GENOMIC DNA]</scope>
    <source>
        <strain evidence="1 2">SCSIO 58843</strain>
    </source>
</reference>
<sequence length="383" mass="43744">MTATDHSSETDDMPTVAAGPDYSLPSDAEMQAAFKLIEDNAQRIFTWKYDREREQLVTLYNKAMASQWNSVTELDWSTDVDPEREANHDHATVHLARRVAEMPGSPLKNWGDKEYRQLALELQKAQLSQFMHGEQGAMMVAAKIVETVPWIDAKYYASTQTMDEARHTEVFAKYLHEKLGEAYPMSPFLEDQITVLLEDDRWDIAYLGMQIIIESLALAAFGDMLRTTQEPLLKKLLRYVMADEARHVAFGILSLGEYYQELTDAELKDRQEFMVENTIRSRSRASTPEVWERMGVKFDDVLPLFMEAVKESGRSPINSFQRGFFAKLVPNTRKLGLLDRNGGFLREQWEQAGLMEFEFAEDTASDYEAYDEVAKDRAAAAAG</sequence>
<dbReference type="Proteomes" id="UP000334019">
    <property type="component" value="Chromosome"/>
</dbReference>
<proteinExistence type="predicted"/>
<dbReference type="GO" id="GO:0016491">
    <property type="term" value="F:oxidoreductase activity"/>
    <property type="evidence" value="ECO:0007669"/>
    <property type="project" value="InterPro"/>
</dbReference>
<gene>
    <name evidence="1" type="ORF">GH723_07920</name>
</gene>
<organism evidence="1 2">
    <name type="scientific">Actinomarinicola tropica</name>
    <dbReference type="NCBI Taxonomy" id="2789776"/>
    <lineage>
        <taxon>Bacteria</taxon>
        <taxon>Bacillati</taxon>
        <taxon>Actinomycetota</taxon>
        <taxon>Acidimicrobiia</taxon>
        <taxon>Acidimicrobiales</taxon>
        <taxon>Iamiaceae</taxon>
        <taxon>Actinomarinicola</taxon>
    </lineage>
</organism>
<evidence type="ECO:0000313" key="2">
    <source>
        <dbReference type="Proteomes" id="UP000334019"/>
    </source>
</evidence>
<dbReference type="InterPro" id="IPR012348">
    <property type="entry name" value="RNR-like"/>
</dbReference>
<accession>A0A5Q2RDS4</accession>
<dbReference type="InterPro" id="IPR009078">
    <property type="entry name" value="Ferritin-like_SF"/>
</dbReference>